<dbReference type="KEGG" id="lmoi:VV02_16920"/>
<reference evidence="2 3" key="1">
    <citation type="submission" date="2015-03" db="EMBL/GenBank/DDBJ databases">
        <title>Luteipulveratus halotolerans sp. nov., a novel actinobacterium (Dermacoccaceae) from Sarawak, Malaysia.</title>
        <authorList>
            <person name="Juboi H."/>
            <person name="Basik A."/>
            <person name="Shamsul S.S."/>
            <person name="Arnold P."/>
            <person name="Schmitt E.K."/>
            <person name="Sanglier J.-J."/>
            <person name="Yeo T."/>
        </authorList>
    </citation>
    <scope>NUCLEOTIDE SEQUENCE [LARGE SCALE GENOMIC DNA]</scope>
    <source>
        <strain evidence="2 3">MN07-A0370</strain>
    </source>
</reference>
<evidence type="ECO:0008006" key="4">
    <source>
        <dbReference type="Google" id="ProtNLM"/>
    </source>
</evidence>
<dbReference type="PATRIC" id="fig|571913.6.peg.3432"/>
<dbReference type="AlphaFoldDB" id="A0A0K1JK93"/>
<accession>A0A0K1JK93</accession>
<evidence type="ECO:0000313" key="3">
    <source>
        <dbReference type="Proteomes" id="UP000066480"/>
    </source>
</evidence>
<feature type="compositionally biased region" description="Low complexity" evidence="1">
    <location>
        <begin position="16"/>
        <end position="32"/>
    </location>
</feature>
<dbReference type="STRING" id="571913.VV02_16920"/>
<organism evidence="2 3">
    <name type="scientific">Luteipulveratus mongoliensis</name>
    <dbReference type="NCBI Taxonomy" id="571913"/>
    <lineage>
        <taxon>Bacteria</taxon>
        <taxon>Bacillati</taxon>
        <taxon>Actinomycetota</taxon>
        <taxon>Actinomycetes</taxon>
        <taxon>Micrococcales</taxon>
        <taxon>Dermacoccaceae</taxon>
        <taxon>Luteipulveratus</taxon>
    </lineage>
</organism>
<feature type="region of interest" description="Disordered" evidence="1">
    <location>
        <begin position="15"/>
        <end position="43"/>
    </location>
</feature>
<evidence type="ECO:0000313" key="2">
    <source>
        <dbReference type="EMBL" id="AKU17144.1"/>
    </source>
</evidence>
<keyword evidence="3" id="KW-1185">Reference proteome</keyword>
<evidence type="ECO:0000256" key="1">
    <source>
        <dbReference type="SAM" id="MobiDB-lite"/>
    </source>
</evidence>
<sequence>MLVAALSATMLVSGCSTTTSDDPPASSTTTSARPGVQVSGGAPAAQRAAYESQLVTAMRQVTQVWGTDWSSIPVRLVVAGSGTEFAEITGRPADGGVPAVTLADSRVVLHPKLWTSTTAAGRQVVLTHELTHVALGQGRLRGVPLWVIEGSAELTAYRASSLSTAQAAPTLSSQIRRGLVPTGPPSDAELRVTGGQTQPGAYQNAHAWCAFLVQRKGIRVFTDFVRRADAGDRGAFEKAYGVTPAALSKPYQAWLRGWS</sequence>
<dbReference type="EMBL" id="CP011112">
    <property type="protein sequence ID" value="AKU17144.1"/>
    <property type="molecule type" value="Genomic_DNA"/>
</dbReference>
<gene>
    <name evidence="2" type="ORF">VV02_16920</name>
</gene>
<name>A0A0K1JK93_9MICO</name>
<proteinExistence type="predicted"/>
<protein>
    <recommendedName>
        <fullName evidence="4">Peptidase MA-like domain-containing protein</fullName>
    </recommendedName>
</protein>
<dbReference type="Proteomes" id="UP000066480">
    <property type="component" value="Chromosome"/>
</dbReference>